<sequence>DQLLEASKKLVIAVHHFLGAYCGSVRCGFDVLPLKSFESGERQQVEVITVDEKLSVFIDSVQNIPAEWMEQFHSFYVGVHVLHGTIELCRGIREPTCPLIHDNVFSYCRMDTWSVDGPEHPDVPVHQRSVLDVSQMPWLGAPVALRSAYRWFQILPVLGIATQASFDLQICVLPRETRILVMFYGIGQSTSVEQSHSPNTVVEPPRPFEQQLGFTSFPVFNHEGSAAGF</sequence>
<evidence type="ECO:0000313" key="3">
    <source>
        <dbReference type="EMBL" id="VDK37641.1"/>
    </source>
</evidence>
<feature type="domain" description="C2 PI3K-type" evidence="2">
    <location>
        <begin position="50"/>
        <end position="229"/>
    </location>
</feature>
<dbReference type="InterPro" id="IPR002420">
    <property type="entry name" value="PI3K-type_C2_dom"/>
</dbReference>
<name>A0A183D2W6_9BILA</name>
<dbReference type="WBParaSite" id="GPUH_0000306201-mRNA-1">
    <property type="protein sequence ID" value="GPUH_0000306201-mRNA-1"/>
    <property type="gene ID" value="GPUH_0000306201"/>
</dbReference>
<dbReference type="EMBL" id="UYRT01004971">
    <property type="protein sequence ID" value="VDK37641.1"/>
    <property type="molecule type" value="Genomic_DNA"/>
</dbReference>
<reference evidence="5" key="1">
    <citation type="submission" date="2016-06" db="UniProtKB">
        <authorList>
            <consortium name="WormBaseParasite"/>
        </authorList>
    </citation>
    <scope>IDENTIFICATION</scope>
</reference>
<dbReference type="Gene3D" id="2.60.40.150">
    <property type="entry name" value="C2 domain"/>
    <property type="match status" value="1"/>
</dbReference>
<protein>
    <submittedName>
        <fullName evidence="5">C2 PI3K-type domain-containing protein</fullName>
    </submittedName>
</protein>
<proteinExistence type="inferred from homology"/>
<evidence type="ECO:0000259" key="2">
    <source>
        <dbReference type="PROSITE" id="PS51547"/>
    </source>
</evidence>
<evidence type="ECO:0000313" key="4">
    <source>
        <dbReference type="Proteomes" id="UP000271098"/>
    </source>
</evidence>
<dbReference type="InterPro" id="IPR035892">
    <property type="entry name" value="C2_domain_sf"/>
</dbReference>
<evidence type="ECO:0000256" key="1">
    <source>
        <dbReference type="PROSITE-ProRule" id="PRU00880"/>
    </source>
</evidence>
<gene>
    <name evidence="3" type="ORF">GPUH_LOCUS3057</name>
</gene>
<comment type="similarity">
    <text evidence="1">Belongs to the PI3/PI4-kinase family.</text>
</comment>
<dbReference type="PROSITE" id="PS51547">
    <property type="entry name" value="C2_PI3K"/>
    <property type="match status" value="1"/>
</dbReference>
<evidence type="ECO:0000313" key="5">
    <source>
        <dbReference type="WBParaSite" id="GPUH_0000306201-mRNA-1"/>
    </source>
</evidence>
<dbReference type="Proteomes" id="UP000271098">
    <property type="component" value="Unassembled WGS sequence"/>
</dbReference>
<keyword evidence="4" id="KW-1185">Reference proteome</keyword>
<dbReference type="AlphaFoldDB" id="A0A183D2W6"/>
<organism evidence="5">
    <name type="scientific">Gongylonema pulchrum</name>
    <dbReference type="NCBI Taxonomy" id="637853"/>
    <lineage>
        <taxon>Eukaryota</taxon>
        <taxon>Metazoa</taxon>
        <taxon>Ecdysozoa</taxon>
        <taxon>Nematoda</taxon>
        <taxon>Chromadorea</taxon>
        <taxon>Rhabditida</taxon>
        <taxon>Spirurina</taxon>
        <taxon>Spiruromorpha</taxon>
        <taxon>Spiruroidea</taxon>
        <taxon>Gongylonematidae</taxon>
        <taxon>Gongylonema</taxon>
    </lineage>
</organism>
<accession>A0A183D2W6</accession>
<reference evidence="3 4" key="2">
    <citation type="submission" date="2018-11" db="EMBL/GenBank/DDBJ databases">
        <authorList>
            <consortium name="Pathogen Informatics"/>
        </authorList>
    </citation>
    <scope>NUCLEOTIDE SEQUENCE [LARGE SCALE GENOMIC DNA]</scope>
</reference>